<dbReference type="AlphaFoldDB" id="A0A7I5E8R3"/>
<dbReference type="SMART" id="SM00498">
    <property type="entry name" value="FH2"/>
    <property type="match status" value="1"/>
</dbReference>
<feature type="region of interest" description="Disordered" evidence="1">
    <location>
        <begin position="1178"/>
        <end position="1197"/>
    </location>
</feature>
<dbReference type="PROSITE" id="PS51444">
    <property type="entry name" value="FH2"/>
    <property type="match status" value="1"/>
</dbReference>
<dbReference type="InterPro" id="IPR015425">
    <property type="entry name" value="FH2_Formin"/>
</dbReference>
<dbReference type="GO" id="GO:0031267">
    <property type="term" value="F:small GTPase binding"/>
    <property type="evidence" value="ECO:0007669"/>
    <property type="project" value="InterPro"/>
</dbReference>
<feature type="region of interest" description="Disordered" evidence="1">
    <location>
        <begin position="1048"/>
        <end position="1071"/>
    </location>
</feature>
<dbReference type="SMART" id="SM01140">
    <property type="entry name" value="Drf_GBD"/>
    <property type="match status" value="1"/>
</dbReference>
<dbReference type="Gene3D" id="1.20.58.630">
    <property type="match status" value="1"/>
</dbReference>
<dbReference type="PANTHER" id="PTHR45691">
    <property type="entry name" value="PROTEIN DIAPHANOUS"/>
    <property type="match status" value="1"/>
</dbReference>
<dbReference type="PANTHER" id="PTHR45691:SF6">
    <property type="entry name" value="PROTEIN DIAPHANOUS"/>
    <property type="match status" value="1"/>
</dbReference>
<feature type="compositionally biased region" description="Pro residues" evidence="1">
    <location>
        <begin position="577"/>
        <end position="594"/>
    </location>
</feature>
<reference evidence="5" key="1">
    <citation type="submission" date="2020-12" db="UniProtKB">
        <authorList>
            <consortium name="WormBaseParasite"/>
        </authorList>
    </citation>
    <scope>IDENTIFICATION</scope>
    <source>
        <strain evidence="5">MHco3</strain>
    </source>
</reference>
<feature type="region of interest" description="Disordered" evidence="1">
    <location>
        <begin position="541"/>
        <end position="652"/>
    </location>
</feature>
<evidence type="ECO:0000259" key="3">
    <source>
        <dbReference type="PROSITE" id="PS51444"/>
    </source>
</evidence>
<evidence type="ECO:0000313" key="5">
    <source>
        <dbReference type="WBParaSite" id="HCON_00070930-00001"/>
    </source>
</evidence>
<dbReference type="InterPro" id="IPR010472">
    <property type="entry name" value="FH3_dom"/>
</dbReference>
<dbReference type="GO" id="GO:0030041">
    <property type="term" value="P:actin filament polymerization"/>
    <property type="evidence" value="ECO:0007669"/>
    <property type="project" value="TreeGrafter"/>
</dbReference>
<dbReference type="InterPro" id="IPR042201">
    <property type="entry name" value="FH2_Formin_sf"/>
</dbReference>
<dbReference type="Proteomes" id="UP000025227">
    <property type="component" value="Unplaced"/>
</dbReference>
<dbReference type="SUPFAM" id="SSF48371">
    <property type="entry name" value="ARM repeat"/>
    <property type="match status" value="1"/>
</dbReference>
<dbReference type="OrthoDB" id="1104827at2759"/>
<feature type="compositionally biased region" description="Polar residues" evidence="1">
    <location>
        <begin position="551"/>
        <end position="571"/>
    </location>
</feature>
<proteinExistence type="predicted"/>
<keyword evidence="4" id="KW-1185">Reference proteome</keyword>
<feature type="compositionally biased region" description="Pro residues" evidence="1">
    <location>
        <begin position="601"/>
        <end position="623"/>
    </location>
</feature>
<organism evidence="4 5">
    <name type="scientific">Haemonchus contortus</name>
    <name type="common">Barber pole worm</name>
    <dbReference type="NCBI Taxonomy" id="6289"/>
    <lineage>
        <taxon>Eukaryota</taxon>
        <taxon>Metazoa</taxon>
        <taxon>Ecdysozoa</taxon>
        <taxon>Nematoda</taxon>
        <taxon>Chromadorea</taxon>
        <taxon>Rhabditida</taxon>
        <taxon>Rhabditina</taxon>
        <taxon>Rhabditomorpha</taxon>
        <taxon>Strongyloidea</taxon>
        <taxon>Trichostrongylidae</taxon>
        <taxon>Haemonchus</taxon>
    </lineage>
</organism>
<dbReference type="Pfam" id="PF02181">
    <property type="entry name" value="FH2"/>
    <property type="match status" value="1"/>
</dbReference>
<dbReference type="InterPro" id="IPR051412">
    <property type="entry name" value="Formin_Homology_Diaphanous_sf"/>
</dbReference>
<evidence type="ECO:0000256" key="1">
    <source>
        <dbReference type="SAM" id="MobiDB-lite"/>
    </source>
</evidence>
<dbReference type="SUPFAM" id="SSF101447">
    <property type="entry name" value="Formin homology 2 domain (FH2 domain)"/>
    <property type="match status" value="1"/>
</dbReference>
<dbReference type="InterPro" id="IPR016024">
    <property type="entry name" value="ARM-type_fold"/>
</dbReference>
<dbReference type="InterPro" id="IPR010473">
    <property type="entry name" value="GTPase-bd"/>
</dbReference>
<dbReference type="SMART" id="SM01139">
    <property type="entry name" value="Drf_FH3"/>
    <property type="match status" value="1"/>
</dbReference>
<dbReference type="InterPro" id="IPR014768">
    <property type="entry name" value="GBD/FH3_dom"/>
</dbReference>
<dbReference type="GO" id="GO:0005884">
    <property type="term" value="C:actin filament"/>
    <property type="evidence" value="ECO:0007669"/>
    <property type="project" value="TreeGrafter"/>
</dbReference>
<dbReference type="Gene3D" id="1.25.10.10">
    <property type="entry name" value="Leucine-rich Repeat Variant"/>
    <property type="match status" value="1"/>
</dbReference>
<name>A0A7I5E8R3_HAECO</name>
<dbReference type="Gene3D" id="6.10.30.30">
    <property type="match status" value="1"/>
</dbReference>
<dbReference type="GO" id="GO:0003779">
    <property type="term" value="F:actin binding"/>
    <property type="evidence" value="ECO:0007669"/>
    <property type="project" value="InterPro"/>
</dbReference>
<accession>A0A7I5E8R3</accession>
<evidence type="ECO:0000313" key="4">
    <source>
        <dbReference type="Proteomes" id="UP000025227"/>
    </source>
</evidence>
<protein>
    <submittedName>
        <fullName evidence="5">Cnd3 domain-containing protein</fullName>
    </submittedName>
</protein>
<dbReference type="OMA" id="WEVKNPM"/>
<feature type="region of interest" description="Disordered" evidence="1">
    <location>
        <begin position="28"/>
        <end position="61"/>
    </location>
</feature>
<evidence type="ECO:0000259" key="2">
    <source>
        <dbReference type="PROSITE" id="PS51232"/>
    </source>
</evidence>
<feature type="compositionally biased region" description="Basic residues" evidence="1">
    <location>
        <begin position="28"/>
        <end position="37"/>
    </location>
</feature>
<dbReference type="InterPro" id="IPR011989">
    <property type="entry name" value="ARM-like"/>
</dbReference>
<dbReference type="Gene3D" id="1.10.238.150">
    <property type="entry name" value="Formin, FH3 diaphanous domain"/>
    <property type="match status" value="1"/>
</dbReference>
<dbReference type="Pfam" id="PF06367">
    <property type="entry name" value="Drf_FH3"/>
    <property type="match status" value="1"/>
</dbReference>
<sequence length="1206" mass="136001">MPPSHKKQQAFQFFHKPKEASAFLMFARRKGKHRDKRTTKIDLNSRSALPKPDDDRSPTDDMDYAAQELRSLSTVELNGRVEQVLRDRNIDQKTIDNMLGRMEDERKRLILTQHMKTGTKKSPKMMIDDLLAVLDSKNVLDKKSDVVTLRVILSGEGVKYLSEFARYGNERSDENGLQLICRLFGLILEELRNAPEDTVESRDLLSLLMEVVRCIRTIVNTYPGLELVLQRDSRAIGRLIEALCTINKRRPREVEDTEAGRALRAETVKILASLGMVNQETTKNIQMEMTGAQKVIKELTLLSARTKQPRFKPILDCLRFCKESDVDHVYRILIIINLLIHSSDRELGEDQAWQTRMALRSELMRDGFGKYIPHIVLLSKTDERIGEVYGAFTSIQDDDFNELVSRFETLRGEYETLGGCFELLASTSANTAVEPVLLSIMQHFMIIPEDVSVRLSYFRLIESCVNEIVLHKNGVDPDFDSRFHFETPVSEIIEQLQDAEFSRRLEQAVQAKQEAVAKQMQYWQKLDEFRTEAQLLRKHIENPSQPIPPQTVCNLQQPTEHSIPSTSSATNRLPPVTGGPPAPPPPPPPPPPPGGARVTGGPPPPPPPPPGIAGPAPPPPPPNLLRGGGGPPPPPPLGGKGPMANNMGPVIPDFLPAKKKRVIDVPMRKFPWTSSTINPRNLHRDCFWATTSEDDLASDALLNQLKEKFASSKPGTRSLDTLQGGKSAKKVKQPQIVKDEKTLQALAILQGSVKLSYEQWRKSLLKVDENMLTANTLQQLRTALPPMDVIKKLSEVDSSVLKEMPEGEQFLASLASISALPLRLDLIIFKQRFQEILNDLKPGVSSVIEACEEIRRSKGFKIFLELVLLFGNYMDQSSKTYKDTFAFEMNVLTKLMDTKDVDNKKTLLHYMVESMRKFDPKNARFTHEDFYHCSAAARVNADELAKGVTSLRQNVTKLENCLRTHKKQGDEDKFIEVMTPFLLEAQSELDTIETMHRKMKCDWESFTKFYAFDEKKYSLEQFFADMKTFKEQYEGVYRELDMEKAKEEKEREISKKKSSQTLPTANKNRPTRVGVTRLQTAVDSPGVLDELDKMMAVGGLAKLLQGPRTPRATAGRTKTGRAALQRQRSRGADFMLREALGAGDSDANTVRAPFSVLPPAPEKVRIRRKGAPTIEVALRPAETSPSHKENNDSPTTDELLARLQQY</sequence>
<dbReference type="PROSITE" id="PS51232">
    <property type="entry name" value="GBD_FH3"/>
    <property type="match status" value="1"/>
</dbReference>
<feature type="domain" description="GBD/FH3" evidence="2">
    <location>
        <begin position="69"/>
        <end position="476"/>
    </location>
</feature>
<feature type="domain" description="FH2" evidence="3">
    <location>
        <begin position="657"/>
        <end position="1059"/>
    </location>
</feature>
<dbReference type="Gene3D" id="1.20.58.2220">
    <property type="entry name" value="Formin, FH2 domain"/>
    <property type="match status" value="1"/>
</dbReference>
<dbReference type="WBParaSite" id="HCON_00070930-00001">
    <property type="protein sequence ID" value="HCON_00070930-00001"/>
    <property type="gene ID" value="HCON_00070930"/>
</dbReference>